<feature type="compositionally biased region" description="Low complexity" evidence="2">
    <location>
        <begin position="580"/>
        <end position="598"/>
    </location>
</feature>
<dbReference type="PANTHER" id="PTHR23079:SF55">
    <property type="entry name" value="RNA-DIRECTED RNA POLYMERASE"/>
    <property type="match status" value="1"/>
</dbReference>
<protein>
    <recommendedName>
        <fullName evidence="1">RNA-dependent RNA polymerase</fullName>
        <ecNumber evidence="1">2.7.7.48</ecNumber>
    </recommendedName>
</protein>
<dbReference type="PANTHER" id="PTHR23079">
    <property type="entry name" value="RNA-DEPENDENT RNA POLYMERASE"/>
    <property type="match status" value="1"/>
</dbReference>
<feature type="compositionally biased region" description="Polar residues" evidence="2">
    <location>
        <begin position="609"/>
        <end position="618"/>
    </location>
</feature>
<feature type="region of interest" description="Disordered" evidence="2">
    <location>
        <begin position="567"/>
        <end position="637"/>
    </location>
</feature>
<dbReference type="EMBL" id="LN679139">
    <property type="protein sequence ID" value="CEL59931.1"/>
    <property type="molecule type" value="Genomic_DNA"/>
</dbReference>
<keyword evidence="1" id="KW-0694">RNA-binding</keyword>
<dbReference type="InterPro" id="IPR057596">
    <property type="entry name" value="RDRP_core"/>
</dbReference>
<dbReference type="GO" id="GO:0031380">
    <property type="term" value="C:nuclear RNA-directed RNA polymerase complex"/>
    <property type="evidence" value="ECO:0007669"/>
    <property type="project" value="TreeGrafter"/>
</dbReference>
<keyword evidence="1" id="KW-0548">Nucleotidyltransferase</keyword>
<dbReference type="GO" id="GO:0003723">
    <property type="term" value="F:RNA binding"/>
    <property type="evidence" value="ECO:0007669"/>
    <property type="project" value="UniProtKB-KW"/>
</dbReference>
<dbReference type="GO" id="GO:0003968">
    <property type="term" value="F:RNA-directed RNA polymerase activity"/>
    <property type="evidence" value="ECO:0007669"/>
    <property type="project" value="UniProtKB-KW"/>
</dbReference>
<dbReference type="Pfam" id="PF05183">
    <property type="entry name" value="RdRP"/>
    <property type="match status" value="1"/>
</dbReference>
<dbReference type="GO" id="GO:0030422">
    <property type="term" value="P:siRNA processing"/>
    <property type="evidence" value="ECO:0007669"/>
    <property type="project" value="TreeGrafter"/>
</dbReference>
<evidence type="ECO:0000313" key="5">
    <source>
        <dbReference type="Proteomes" id="UP000059188"/>
    </source>
</evidence>
<sequence>MRRPLIVLLWSGGVEDEVFVKLMKESLEQTTSEMSTLDGAARQLIANRLGAPFNLASTLHRLSRLKLGLDQPQVLTSGLHKLLNATLFHIKRDLKHKGRIKVPHSYTLVGVCDEDDYLRPRQIYACVRHFDAKSGRADVRYLEGRFLVTRSPVIHPGDAQVVWAIGEPPVGSPFYGEGNNLPNVVVFSTRGDRSVPSMLGGGDLDGDPYNLIPLPELIPRYRYNPANYDNPRPKKIGRPSTIDDVADFMVEYICHDALGMIATNHLVIASTSELRARDENCITNAELHSKAVDFAKNGHYVENHRIRKAKYDKFIDEETGMGLKPDWQAGHGRDPTDGRYYECDSVLGKLFRAVDMPAGNHQESDIKQQVPTAIQRCIASHVAKYKDEIQTTFSSPTTVAFIQSLLLRYKSELNHICVAHTISSESAERVSEVEVMLGINLEVSSKPDLIARMKNLTHSLANAIRHQLKATEAETNFVWLGRAWKAYLLTSSLGDKTFGALSFSWLALDSVLDALQTIDERFLPHTGPILPPFAFIPSRRSEPGENIPPPDYDNWNDWVDSIREVVQDQSDDTEESNGQSSTTTNNRDNRRNTSGSGNYNSRGNDRTQRSSNSGQTKGSNGGRRAGYRIIASGNISF</sequence>
<name>A0A0B7FPN3_THACB</name>
<evidence type="ECO:0000313" key="4">
    <source>
        <dbReference type="EMBL" id="CEL59931.1"/>
    </source>
</evidence>
<dbReference type="InterPro" id="IPR007855">
    <property type="entry name" value="RDRP"/>
</dbReference>
<dbReference type="OrthoDB" id="6513042at2759"/>
<accession>A0A0B7FPN3</accession>
<gene>
    <name evidence="4" type="ORF">RSOLAG1IB_09215</name>
</gene>
<dbReference type="EC" id="2.7.7.48" evidence="1"/>
<feature type="domain" description="RDRP core" evidence="3">
    <location>
        <begin position="3"/>
        <end position="354"/>
    </location>
</feature>
<keyword evidence="5" id="KW-1185">Reference proteome</keyword>
<comment type="catalytic activity">
    <reaction evidence="1">
        <text>RNA(n) + a ribonucleoside 5'-triphosphate = RNA(n+1) + diphosphate</text>
        <dbReference type="Rhea" id="RHEA:21248"/>
        <dbReference type="Rhea" id="RHEA-COMP:14527"/>
        <dbReference type="Rhea" id="RHEA-COMP:17342"/>
        <dbReference type="ChEBI" id="CHEBI:33019"/>
        <dbReference type="ChEBI" id="CHEBI:61557"/>
        <dbReference type="ChEBI" id="CHEBI:140395"/>
        <dbReference type="EC" id="2.7.7.48"/>
    </reaction>
</comment>
<dbReference type="Proteomes" id="UP000059188">
    <property type="component" value="Unassembled WGS sequence"/>
</dbReference>
<feature type="region of interest" description="Disordered" evidence="2">
    <location>
        <begin position="534"/>
        <end position="554"/>
    </location>
</feature>
<evidence type="ECO:0000256" key="2">
    <source>
        <dbReference type="SAM" id="MobiDB-lite"/>
    </source>
</evidence>
<reference evidence="4 5" key="1">
    <citation type="submission" date="2014-11" db="EMBL/GenBank/DDBJ databases">
        <authorList>
            <person name="Wibberg Daniel"/>
        </authorList>
    </citation>
    <scope>NUCLEOTIDE SEQUENCE [LARGE SCALE GENOMIC DNA]</scope>
    <source>
        <strain evidence="4">Rhizoctonia solani AG1-IB 7/3/14</strain>
    </source>
</reference>
<comment type="similarity">
    <text evidence="1">Belongs to the RdRP family.</text>
</comment>
<organism evidence="4 5">
    <name type="scientific">Thanatephorus cucumeris (strain AG1-IB / isolate 7/3/14)</name>
    <name type="common">Lettuce bottom rot fungus</name>
    <name type="synonym">Rhizoctonia solani</name>
    <dbReference type="NCBI Taxonomy" id="1108050"/>
    <lineage>
        <taxon>Eukaryota</taxon>
        <taxon>Fungi</taxon>
        <taxon>Dikarya</taxon>
        <taxon>Basidiomycota</taxon>
        <taxon>Agaricomycotina</taxon>
        <taxon>Agaricomycetes</taxon>
        <taxon>Cantharellales</taxon>
        <taxon>Ceratobasidiaceae</taxon>
        <taxon>Rhizoctonia</taxon>
        <taxon>Rhizoctonia solani AG-1</taxon>
    </lineage>
</organism>
<proteinExistence type="inferred from homology"/>
<evidence type="ECO:0000256" key="1">
    <source>
        <dbReference type="RuleBase" id="RU363098"/>
    </source>
</evidence>
<keyword evidence="1" id="KW-0696">RNA-directed RNA polymerase</keyword>
<evidence type="ECO:0000259" key="3">
    <source>
        <dbReference type="Pfam" id="PF05183"/>
    </source>
</evidence>
<keyword evidence="1" id="KW-0808">Transferase</keyword>
<dbReference type="STRING" id="1108050.A0A0B7FPN3"/>
<dbReference type="AlphaFoldDB" id="A0A0B7FPN3"/>